<comment type="caution">
    <text evidence="6">The sequence shown here is derived from an EMBL/GenBank/DDBJ whole genome shotgun (WGS) entry which is preliminary data.</text>
</comment>
<gene>
    <name evidence="6" type="ORF">EV668_1379</name>
</gene>
<keyword evidence="2 4" id="KW-1133">Transmembrane helix</keyword>
<dbReference type="InterPro" id="IPR036259">
    <property type="entry name" value="MFS_trans_sf"/>
</dbReference>
<dbReference type="SUPFAM" id="SSF103473">
    <property type="entry name" value="MFS general substrate transporter"/>
    <property type="match status" value="1"/>
</dbReference>
<dbReference type="OrthoDB" id="8558006at2"/>
<evidence type="ECO:0000259" key="5">
    <source>
        <dbReference type="PROSITE" id="PS50850"/>
    </source>
</evidence>
<protein>
    <submittedName>
        <fullName evidence="6">Putative MFS family arabinose efflux permease</fullName>
    </submittedName>
</protein>
<dbReference type="Proteomes" id="UP000295122">
    <property type="component" value="Unassembled WGS sequence"/>
</dbReference>
<feature type="transmembrane region" description="Helical" evidence="4">
    <location>
        <begin position="145"/>
        <end position="168"/>
    </location>
</feature>
<feature type="transmembrane region" description="Helical" evidence="4">
    <location>
        <begin position="84"/>
        <end position="101"/>
    </location>
</feature>
<feature type="transmembrane region" description="Helical" evidence="4">
    <location>
        <begin position="265"/>
        <end position="284"/>
    </location>
</feature>
<dbReference type="PROSITE" id="PS50850">
    <property type="entry name" value="MFS"/>
    <property type="match status" value="1"/>
</dbReference>
<feature type="transmembrane region" description="Helical" evidence="4">
    <location>
        <begin position="174"/>
        <end position="194"/>
    </location>
</feature>
<proteinExistence type="predicted"/>
<dbReference type="InterPro" id="IPR011701">
    <property type="entry name" value="MFS"/>
</dbReference>
<feature type="transmembrane region" description="Helical" evidence="4">
    <location>
        <begin position="21"/>
        <end position="43"/>
    </location>
</feature>
<accession>A0A4R7CAR1</accession>
<feature type="transmembrane region" description="Helical" evidence="4">
    <location>
        <begin position="379"/>
        <end position="397"/>
    </location>
</feature>
<dbReference type="RefSeq" id="WP_133769037.1">
    <property type="nucleotide sequence ID" value="NZ_SNZR01000011.1"/>
</dbReference>
<feature type="transmembrane region" description="Helical" evidence="4">
    <location>
        <begin position="107"/>
        <end position="125"/>
    </location>
</feature>
<feature type="transmembrane region" description="Helical" evidence="4">
    <location>
        <begin position="291"/>
        <end position="309"/>
    </location>
</feature>
<evidence type="ECO:0000256" key="3">
    <source>
        <dbReference type="ARBA" id="ARBA00023136"/>
    </source>
</evidence>
<evidence type="ECO:0000256" key="1">
    <source>
        <dbReference type="ARBA" id="ARBA00022692"/>
    </source>
</evidence>
<feature type="transmembrane region" description="Helical" evidence="4">
    <location>
        <begin position="55"/>
        <end position="77"/>
    </location>
</feature>
<evidence type="ECO:0000256" key="4">
    <source>
        <dbReference type="SAM" id="Phobius"/>
    </source>
</evidence>
<evidence type="ECO:0000313" key="7">
    <source>
        <dbReference type="Proteomes" id="UP000295122"/>
    </source>
</evidence>
<dbReference type="PANTHER" id="PTHR23534">
    <property type="entry name" value="MFS PERMEASE"/>
    <property type="match status" value="1"/>
</dbReference>
<feature type="transmembrane region" description="Helical" evidence="4">
    <location>
        <begin position="355"/>
        <end position="373"/>
    </location>
</feature>
<dbReference type="EMBL" id="SNZR01000011">
    <property type="protein sequence ID" value="TDR94106.1"/>
    <property type="molecule type" value="Genomic_DNA"/>
</dbReference>
<dbReference type="Pfam" id="PF07690">
    <property type="entry name" value="MFS_1"/>
    <property type="match status" value="1"/>
</dbReference>
<dbReference type="GO" id="GO:0022857">
    <property type="term" value="F:transmembrane transporter activity"/>
    <property type="evidence" value="ECO:0007669"/>
    <property type="project" value="InterPro"/>
</dbReference>
<dbReference type="PANTHER" id="PTHR23534:SF1">
    <property type="entry name" value="MAJOR FACILITATOR SUPERFAMILY PROTEIN"/>
    <property type="match status" value="1"/>
</dbReference>
<dbReference type="AlphaFoldDB" id="A0A4R7CAR1"/>
<organism evidence="6 7">
    <name type="scientific">Enterovirga rhinocerotis</name>
    <dbReference type="NCBI Taxonomy" id="1339210"/>
    <lineage>
        <taxon>Bacteria</taxon>
        <taxon>Pseudomonadati</taxon>
        <taxon>Pseudomonadota</taxon>
        <taxon>Alphaproteobacteria</taxon>
        <taxon>Hyphomicrobiales</taxon>
        <taxon>Methylobacteriaceae</taxon>
        <taxon>Enterovirga</taxon>
    </lineage>
</organism>
<keyword evidence="3 4" id="KW-0472">Membrane</keyword>
<keyword evidence="1 4" id="KW-0812">Transmembrane</keyword>
<keyword evidence="7" id="KW-1185">Reference proteome</keyword>
<feature type="transmembrane region" description="Helical" evidence="4">
    <location>
        <begin position="315"/>
        <end position="334"/>
    </location>
</feature>
<name>A0A4R7CAR1_9HYPH</name>
<reference evidence="6 7" key="1">
    <citation type="submission" date="2019-03" db="EMBL/GenBank/DDBJ databases">
        <title>Genomic Encyclopedia of Type Strains, Phase IV (KMG-IV): sequencing the most valuable type-strain genomes for metagenomic binning, comparative biology and taxonomic classification.</title>
        <authorList>
            <person name="Goeker M."/>
        </authorList>
    </citation>
    <scope>NUCLEOTIDE SEQUENCE [LARGE SCALE GENOMIC DNA]</scope>
    <source>
        <strain evidence="6 7">DSM 25903</strain>
    </source>
</reference>
<evidence type="ECO:0000313" key="6">
    <source>
        <dbReference type="EMBL" id="TDR94106.1"/>
    </source>
</evidence>
<sequence>MATTTPPSATGGPSSWRHQAAVLAVAQALGGANPSIVVALGGLVGARLAPDQTYATLPVSMLQFGIALGTLPAAYLMNRLGRRGGYLIGGAVGVLAGAVAATGISVGSFLIFCLGTLMAGLYSSYVQSYRFAAADDASPADRPRAISWVMTGGILAGIIGPQTVIWTSDLIPEAPFAGGFLGQAALALISILVISQLRSRRPAPVQATATRRGRPLMQIVRQRRFVLSVIAGLVSYGLMSFVMTAAPLAMVMECGLSVSSATLGIQWHILAMFGPSLLTGRLIARFGKVQITVVGLLLIAASAVVGLMGRDVAHFWAALILVGLGWNLGFIGATSLVTDCYEPEERAKVQAANDFLVFGTVAIASFASGTLQMTGGWAMVNWLVFPFVAVALVALMLPDRSGRLRPS</sequence>
<dbReference type="Gene3D" id="1.20.1250.20">
    <property type="entry name" value="MFS general substrate transporter like domains"/>
    <property type="match status" value="1"/>
</dbReference>
<evidence type="ECO:0000256" key="2">
    <source>
        <dbReference type="ARBA" id="ARBA00022989"/>
    </source>
</evidence>
<dbReference type="InterPro" id="IPR020846">
    <property type="entry name" value="MFS_dom"/>
</dbReference>
<feature type="transmembrane region" description="Helical" evidence="4">
    <location>
        <begin position="225"/>
        <end position="245"/>
    </location>
</feature>
<feature type="domain" description="Major facilitator superfamily (MFS) profile" evidence="5">
    <location>
        <begin position="225"/>
        <end position="407"/>
    </location>
</feature>